<dbReference type="AlphaFoldDB" id="A0A100VWK5"/>
<protein>
    <submittedName>
        <fullName evidence="2">Lipid-A-disaccharide synthase</fullName>
    </submittedName>
</protein>
<feature type="compositionally biased region" description="Basic and acidic residues" evidence="1">
    <location>
        <begin position="75"/>
        <end position="87"/>
    </location>
</feature>
<evidence type="ECO:0000313" key="2">
    <source>
        <dbReference type="EMBL" id="GAS87342.1"/>
    </source>
</evidence>
<evidence type="ECO:0000256" key="1">
    <source>
        <dbReference type="SAM" id="MobiDB-lite"/>
    </source>
</evidence>
<dbReference type="Proteomes" id="UP000069620">
    <property type="component" value="Unassembled WGS sequence"/>
</dbReference>
<dbReference type="EMBL" id="BCSX01000018">
    <property type="protein sequence ID" value="GAS87342.1"/>
    <property type="molecule type" value="Genomic_DNA"/>
</dbReference>
<sequence length="97" mass="10138">MPTVAGRTDPQVTAAGQVCDLFEGGGVEDHHPTVVGDRQTRGGPALLGRTRVLGAVGITLVMPGAGRRRLLRRAAAGEKQDRDKGRGDVTGMHADNK</sequence>
<keyword evidence="3" id="KW-1185">Reference proteome</keyword>
<comment type="caution">
    <text evidence="2">The sequence shown here is derived from an EMBL/GenBank/DDBJ whole genome shotgun (WGS) entry which is preliminary data.</text>
</comment>
<organism evidence="2 3">
    <name type="scientific">Mycolicibacterium brisbanense</name>
    <dbReference type="NCBI Taxonomy" id="146020"/>
    <lineage>
        <taxon>Bacteria</taxon>
        <taxon>Bacillati</taxon>
        <taxon>Actinomycetota</taxon>
        <taxon>Actinomycetes</taxon>
        <taxon>Mycobacteriales</taxon>
        <taxon>Mycobacteriaceae</taxon>
        <taxon>Mycolicibacterium</taxon>
    </lineage>
</organism>
<reference evidence="3" key="2">
    <citation type="submission" date="2016-02" db="EMBL/GenBank/DDBJ databases">
        <title>Draft genome sequence of five rapidly growing Mycobacterium species.</title>
        <authorList>
            <person name="Katahira K."/>
            <person name="Gotou Y."/>
            <person name="Iida K."/>
            <person name="Ogura Y."/>
            <person name="Hayashi T."/>
        </authorList>
    </citation>
    <scope>NUCLEOTIDE SEQUENCE [LARGE SCALE GENOMIC DNA]</scope>
    <source>
        <strain evidence="3">JCM15654</strain>
    </source>
</reference>
<feature type="region of interest" description="Disordered" evidence="1">
    <location>
        <begin position="73"/>
        <end position="97"/>
    </location>
</feature>
<name>A0A100VWK5_9MYCO</name>
<proteinExistence type="predicted"/>
<accession>A0A100VWK5</accession>
<gene>
    <name evidence="2" type="ORF">RMCB_1438</name>
</gene>
<reference evidence="3" key="1">
    <citation type="journal article" date="2016" name="Genome Announc.">
        <title>Draft Genome Sequences of Five Rapidly Growing Mycobacterium Species, M. thermoresistibile, M. fortuitum subsp. acetamidolyticum, M. canariasense, M. brisbanense, and M. novocastrense.</title>
        <authorList>
            <person name="Katahira K."/>
            <person name="Ogura Y."/>
            <person name="Gotoh Y."/>
            <person name="Hayashi T."/>
        </authorList>
    </citation>
    <scope>NUCLEOTIDE SEQUENCE [LARGE SCALE GENOMIC DNA]</scope>
    <source>
        <strain evidence="3">JCM15654</strain>
    </source>
</reference>
<evidence type="ECO:0000313" key="3">
    <source>
        <dbReference type="Proteomes" id="UP000069620"/>
    </source>
</evidence>